<evidence type="ECO:0000313" key="3">
    <source>
        <dbReference type="Proteomes" id="UP000198287"/>
    </source>
</evidence>
<keyword evidence="3" id="KW-1185">Reference proteome</keyword>
<keyword evidence="1" id="KW-1133">Transmembrane helix</keyword>
<keyword evidence="1" id="KW-0812">Transmembrane</keyword>
<feature type="transmembrane region" description="Helical" evidence="1">
    <location>
        <begin position="26"/>
        <end position="46"/>
    </location>
</feature>
<evidence type="ECO:0000313" key="2">
    <source>
        <dbReference type="EMBL" id="OXA64261.1"/>
    </source>
</evidence>
<accession>A0A226F502</accession>
<dbReference type="OrthoDB" id="8297494at2759"/>
<comment type="caution">
    <text evidence="2">The sequence shown here is derived from an EMBL/GenBank/DDBJ whole genome shotgun (WGS) entry which is preliminary data.</text>
</comment>
<organism evidence="2 3">
    <name type="scientific">Folsomia candida</name>
    <name type="common">Springtail</name>
    <dbReference type="NCBI Taxonomy" id="158441"/>
    <lineage>
        <taxon>Eukaryota</taxon>
        <taxon>Metazoa</taxon>
        <taxon>Ecdysozoa</taxon>
        <taxon>Arthropoda</taxon>
        <taxon>Hexapoda</taxon>
        <taxon>Collembola</taxon>
        <taxon>Entomobryomorpha</taxon>
        <taxon>Isotomoidea</taxon>
        <taxon>Isotomidae</taxon>
        <taxon>Proisotominae</taxon>
        <taxon>Folsomia</taxon>
    </lineage>
</organism>
<reference evidence="2 3" key="1">
    <citation type="submission" date="2015-12" db="EMBL/GenBank/DDBJ databases">
        <title>The genome of Folsomia candida.</title>
        <authorList>
            <person name="Faddeeva A."/>
            <person name="Derks M.F."/>
            <person name="Anvar Y."/>
            <person name="Smit S."/>
            <person name="Van Straalen N."/>
            <person name="Roelofs D."/>
        </authorList>
    </citation>
    <scope>NUCLEOTIDE SEQUENCE [LARGE SCALE GENOMIC DNA]</scope>
    <source>
        <strain evidence="2 3">VU population</strain>
        <tissue evidence="2">Whole body</tissue>
    </source>
</reference>
<sequence>MANCIRLYRSIHLLEKSFNAFLMQRVLPAFMLVCTGIQIIGLYVGIMHHADIPMPGLLVFHLLGLDAAICSMLIFTMASFVHAKSSEVLQILGKTSVGITENTDRKLLRRELKSLSLMNVKFGSNFIDRGTPLNLQTFALNQTASLCLIKSGQGMT</sequence>
<evidence type="ECO:0000256" key="1">
    <source>
        <dbReference type="SAM" id="Phobius"/>
    </source>
</evidence>
<proteinExistence type="predicted"/>
<dbReference type="EMBL" id="LNIX01000001">
    <property type="protein sequence ID" value="OXA64261.1"/>
    <property type="molecule type" value="Genomic_DNA"/>
</dbReference>
<name>A0A226F502_FOLCA</name>
<protein>
    <submittedName>
        <fullName evidence="2">Uncharacterized protein</fullName>
    </submittedName>
</protein>
<keyword evidence="1" id="KW-0472">Membrane</keyword>
<gene>
    <name evidence="2" type="ORF">Fcan01_00207</name>
</gene>
<dbReference type="AlphaFoldDB" id="A0A226F502"/>
<feature type="transmembrane region" description="Helical" evidence="1">
    <location>
        <begin position="58"/>
        <end position="81"/>
    </location>
</feature>
<dbReference type="Proteomes" id="UP000198287">
    <property type="component" value="Unassembled WGS sequence"/>
</dbReference>